<evidence type="ECO:0000256" key="2">
    <source>
        <dbReference type="ARBA" id="ARBA00006184"/>
    </source>
</evidence>
<dbReference type="InterPro" id="IPR036388">
    <property type="entry name" value="WH-like_DNA-bd_sf"/>
</dbReference>
<dbReference type="Pfam" id="PF13191">
    <property type="entry name" value="AAA_16"/>
    <property type="match status" value="1"/>
</dbReference>
<dbReference type="FunFam" id="1.10.10.10:FF:000265">
    <property type="entry name" value="Cell division control protein"/>
    <property type="match status" value="1"/>
</dbReference>
<feature type="domain" description="Cdc6 C-terminal" evidence="10">
    <location>
        <begin position="432"/>
        <end position="512"/>
    </location>
</feature>
<evidence type="ECO:0000256" key="5">
    <source>
        <dbReference type="ARBA" id="ARBA00023242"/>
    </source>
</evidence>
<evidence type="ECO:0000259" key="9">
    <source>
        <dbReference type="SMART" id="SM00382"/>
    </source>
</evidence>
<dbReference type="PIRSF" id="PIRSF001767">
    <property type="entry name" value="Cdc6"/>
    <property type="match status" value="1"/>
</dbReference>
<comment type="function">
    <text evidence="7">Involved in the initiation of DNA replication. Also participates in checkpoint controls that ensure DNA replication is completed before mitosis is initiated.</text>
</comment>
<dbReference type="InterPro" id="IPR016314">
    <property type="entry name" value="Cdc6/18"/>
</dbReference>
<dbReference type="InterPro" id="IPR003593">
    <property type="entry name" value="AAA+_ATPase"/>
</dbReference>
<dbReference type="InterPro" id="IPR054425">
    <property type="entry name" value="Cdc6_ORC1-like_ATPase_lid"/>
</dbReference>
<evidence type="ECO:0000313" key="12">
    <source>
        <dbReference type="Proteomes" id="UP000789390"/>
    </source>
</evidence>
<proteinExistence type="inferred from homology"/>
<dbReference type="InterPro" id="IPR015163">
    <property type="entry name" value="Cdc6_C"/>
</dbReference>
<dbReference type="GO" id="GO:0051301">
    <property type="term" value="P:cell division"/>
    <property type="evidence" value="ECO:0007669"/>
    <property type="project" value="UniProtKB-UniRule"/>
</dbReference>
<dbReference type="CDD" id="cd00009">
    <property type="entry name" value="AAA"/>
    <property type="match status" value="1"/>
</dbReference>
<evidence type="ECO:0000259" key="10">
    <source>
        <dbReference type="SMART" id="SM01074"/>
    </source>
</evidence>
<evidence type="ECO:0000256" key="1">
    <source>
        <dbReference type="ARBA" id="ARBA00004123"/>
    </source>
</evidence>
<feature type="region of interest" description="Disordered" evidence="8">
    <location>
        <begin position="22"/>
        <end position="111"/>
    </location>
</feature>
<accession>A0A8J2S0Y3</accession>
<dbReference type="Gene3D" id="1.10.10.10">
    <property type="entry name" value="Winged helix-like DNA-binding domain superfamily/Winged helix DNA-binding domain"/>
    <property type="match status" value="1"/>
</dbReference>
<comment type="subcellular location">
    <subcellularLocation>
        <location evidence="1 7">Nucleus</location>
    </subcellularLocation>
</comment>
<evidence type="ECO:0000256" key="6">
    <source>
        <dbReference type="ARBA" id="ARBA00023306"/>
    </source>
</evidence>
<dbReference type="Pfam" id="PF22606">
    <property type="entry name" value="Cdc6-ORC-like_ATPase_lid"/>
    <property type="match status" value="1"/>
</dbReference>
<dbReference type="SUPFAM" id="SSF52540">
    <property type="entry name" value="P-loop containing nucleoside triphosphate hydrolases"/>
    <property type="match status" value="1"/>
</dbReference>
<dbReference type="GO" id="GO:0006270">
    <property type="term" value="P:DNA replication initiation"/>
    <property type="evidence" value="ECO:0007669"/>
    <property type="project" value="UniProtKB-UniRule"/>
</dbReference>
<dbReference type="FunFam" id="3.40.50.300:FF:003008">
    <property type="entry name" value="Origin recognition complex subunit 1"/>
    <property type="match status" value="1"/>
</dbReference>
<feature type="compositionally biased region" description="Polar residues" evidence="8">
    <location>
        <begin position="67"/>
        <end position="87"/>
    </location>
</feature>
<sequence>MAPAVQNQINFPCRKMSVRRKMDFDDDLASPTKSPRKENCDTAEETEQTVRIRASPKKTPRNLFKTVDTSPTKEATSSLTLRSNTPKKTPLRENLENQQVLHTDKSTSFNSPVKMKLQQPNVTNFAKARQALHTSTPGNIFCRDKELSVIENFMKPLIENKKPGSMYISGRPGTGKTACVTHILSHRTFSGKFKSIFINCMLLHTPASIFQQIAQQLDPKWTAAAKEALPFLEDKLTESGPMIVLVLDEIDQMSTRDQSVLYALFELPALKHSRLILIGLANALDLTDRALIRLQSRVQFKPVLLNFSPYSKQDIATILGQRIQEAVTEDVGNVIAPSALQYLGGKISSTSGDLRKAIDICRRAVELAETTAKKQLVLAPLENSGSAPTATTNKCVNIPLLCKMMASVESNSFSTTNNDDADETPLQQKLIIVTLLVLVKFGKSKQVTLGKLHESYSKVCCKYGVTKIDFDEFAHTCSLVESRGIVTLKKKSHSRQAPICLRLDEREVESTLKDKTLLSSILAQGSLFI</sequence>
<gene>
    <name evidence="11" type="ORF">DGAL_LOCUS16228</name>
</gene>
<dbReference type="AlphaFoldDB" id="A0A8J2S0Y3"/>
<dbReference type="InterPro" id="IPR027417">
    <property type="entry name" value="P-loop_NTPase"/>
</dbReference>
<dbReference type="SMART" id="SM01074">
    <property type="entry name" value="Cdc6_C"/>
    <property type="match status" value="1"/>
</dbReference>
<dbReference type="EMBL" id="CAKKLH010000327">
    <property type="protein sequence ID" value="CAH0112508.1"/>
    <property type="molecule type" value="Genomic_DNA"/>
</dbReference>
<evidence type="ECO:0000313" key="11">
    <source>
        <dbReference type="EMBL" id="CAH0112508.1"/>
    </source>
</evidence>
<evidence type="ECO:0000256" key="3">
    <source>
        <dbReference type="ARBA" id="ARBA00022618"/>
    </source>
</evidence>
<keyword evidence="3" id="KW-0132">Cell division</keyword>
<keyword evidence="5 7" id="KW-0539">Nucleus</keyword>
<keyword evidence="12" id="KW-1185">Reference proteome</keyword>
<dbReference type="OrthoDB" id="1926878at2759"/>
<dbReference type="Gene3D" id="1.10.8.60">
    <property type="match status" value="1"/>
</dbReference>
<dbReference type="InterPro" id="IPR050311">
    <property type="entry name" value="ORC1/CDC6"/>
</dbReference>
<evidence type="ECO:0000256" key="7">
    <source>
        <dbReference type="PIRNR" id="PIRNR001767"/>
    </source>
</evidence>
<feature type="compositionally biased region" description="Polar residues" evidence="8">
    <location>
        <begin position="96"/>
        <end position="111"/>
    </location>
</feature>
<protein>
    <recommendedName>
        <fullName evidence="7">Cell division control protein</fullName>
    </recommendedName>
</protein>
<dbReference type="Pfam" id="PF09079">
    <property type="entry name" value="WHD_Cdc6"/>
    <property type="match status" value="1"/>
</dbReference>
<keyword evidence="4" id="KW-0235">DNA replication</keyword>
<comment type="similarity">
    <text evidence="2 7">Belongs to the CDC6/cdc18 family.</text>
</comment>
<dbReference type="GO" id="GO:0033314">
    <property type="term" value="P:mitotic DNA replication checkpoint signaling"/>
    <property type="evidence" value="ECO:0007669"/>
    <property type="project" value="TreeGrafter"/>
</dbReference>
<reference evidence="11" key="1">
    <citation type="submission" date="2021-11" db="EMBL/GenBank/DDBJ databases">
        <authorList>
            <person name="Schell T."/>
        </authorList>
    </citation>
    <scope>NUCLEOTIDE SEQUENCE</scope>
    <source>
        <strain evidence="11">M5</strain>
    </source>
</reference>
<dbReference type="SMART" id="SM00382">
    <property type="entry name" value="AAA"/>
    <property type="match status" value="1"/>
</dbReference>
<feature type="domain" description="AAA+ ATPase" evidence="9">
    <location>
        <begin position="162"/>
        <end position="304"/>
    </location>
</feature>
<dbReference type="GO" id="GO:0005634">
    <property type="term" value="C:nucleus"/>
    <property type="evidence" value="ECO:0007669"/>
    <property type="project" value="UniProtKB-SubCell"/>
</dbReference>
<dbReference type="SUPFAM" id="SSF46785">
    <property type="entry name" value="Winged helix' DNA-binding domain"/>
    <property type="match status" value="1"/>
</dbReference>
<dbReference type="Proteomes" id="UP000789390">
    <property type="component" value="Unassembled WGS sequence"/>
</dbReference>
<evidence type="ECO:0000256" key="8">
    <source>
        <dbReference type="SAM" id="MobiDB-lite"/>
    </source>
</evidence>
<comment type="caution">
    <text evidence="11">The sequence shown here is derived from an EMBL/GenBank/DDBJ whole genome shotgun (WGS) entry which is preliminary data.</text>
</comment>
<organism evidence="11 12">
    <name type="scientific">Daphnia galeata</name>
    <dbReference type="NCBI Taxonomy" id="27404"/>
    <lineage>
        <taxon>Eukaryota</taxon>
        <taxon>Metazoa</taxon>
        <taxon>Ecdysozoa</taxon>
        <taxon>Arthropoda</taxon>
        <taxon>Crustacea</taxon>
        <taxon>Branchiopoda</taxon>
        <taxon>Diplostraca</taxon>
        <taxon>Cladocera</taxon>
        <taxon>Anomopoda</taxon>
        <taxon>Daphniidae</taxon>
        <taxon>Daphnia</taxon>
    </lineage>
</organism>
<dbReference type="PANTHER" id="PTHR10763">
    <property type="entry name" value="CELL DIVISION CONTROL PROTEIN 6-RELATED"/>
    <property type="match status" value="1"/>
</dbReference>
<dbReference type="InterPro" id="IPR041664">
    <property type="entry name" value="AAA_16"/>
</dbReference>
<evidence type="ECO:0000256" key="4">
    <source>
        <dbReference type="ARBA" id="ARBA00022705"/>
    </source>
</evidence>
<dbReference type="InterPro" id="IPR036390">
    <property type="entry name" value="WH_DNA-bd_sf"/>
</dbReference>
<dbReference type="Gene3D" id="3.40.50.300">
    <property type="entry name" value="P-loop containing nucleotide triphosphate hydrolases"/>
    <property type="match status" value="1"/>
</dbReference>
<dbReference type="PANTHER" id="PTHR10763:SF26">
    <property type="entry name" value="CELL DIVISION CONTROL PROTEIN 6 HOMOLOG"/>
    <property type="match status" value="1"/>
</dbReference>
<dbReference type="GO" id="GO:0003688">
    <property type="term" value="F:DNA replication origin binding"/>
    <property type="evidence" value="ECO:0007669"/>
    <property type="project" value="TreeGrafter"/>
</dbReference>
<name>A0A8J2S0Y3_9CRUS</name>
<keyword evidence="6" id="KW-0131">Cell cycle</keyword>